<dbReference type="SUPFAM" id="SSF53697">
    <property type="entry name" value="SIS domain"/>
    <property type="match status" value="1"/>
</dbReference>
<dbReference type="PANTHER" id="PTHR30390">
    <property type="entry name" value="SEDOHEPTULOSE 7-PHOSPHATE ISOMERASE / DNAA INITIATOR-ASSOCIATING FACTOR FOR REPLICATION INITIATION"/>
    <property type="match status" value="1"/>
</dbReference>
<evidence type="ECO:0000313" key="3">
    <source>
        <dbReference type="Proteomes" id="UP000244240"/>
    </source>
</evidence>
<evidence type="ECO:0000313" key="2">
    <source>
        <dbReference type="EMBL" id="PTX53992.1"/>
    </source>
</evidence>
<dbReference type="GO" id="GO:1901135">
    <property type="term" value="P:carbohydrate derivative metabolic process"/>
    <property type="evidence" value="ECO:0007669"/>
    <property type="project" value="InterPro"/>
</dbReference>
<dbReference type="Gene3D" id="3.40.50.10490">
    <property type="entry name" value="Glucose-6-phosphate isomerase like protein, domain 1"/>
    <property type="match status" value="1"/>
</dbReference>
<dbReference type="InterPro" id="IPR001347">
    <property type="entry name" value="SIS_dom"/>
</dbReference>
<dbReference type="NCBIfam" id="NF002805">
    <property type="entry name" value="PRK02947.1"/>
    <property type="match status" value="1"/>
</dbReference>
<feature type="domain" description="SIS" evidence="1">
    <location>
        <begin position="31"/>
        <end position="214"/>
    </location>
</feature>
<organism evidence="2 3">
    <name type="scientific">Melghirimyces profundicolus</name>
    <dbReference type="NCBI Taxonomy" id="1242148"/>
    <lineage>
        <taxon>Bacteria</taxon>
        <taxon>Bacillati</taxon>
        <taxon>Bacillota</taxon>
        <taxon>Bacilli</taxon>
        <taxon>Bacillales</taxon>
        <taxon>Thermoactinomycetaceae</taxon>
        <taxon>Melghirimyces</taxon>
    </lineage>
</organism>
<evidence type="ECO:0000259" key="1">
    <source>
        <dbReference type="PROSITE" id="PS51464"/>
    </source>
</evidence>
<dbReference type="InterPro" id="IPR050099">
    <property type="entry name" value="SIS_GmhA/DiaA_subfam"/>
</dbReference>
<dbReference type="GO" id="GO:0097367">
    <property type="term" value="F:carbohydrate derivative binding"/>
    <property type="evidence" value="ECO:0007669"/>
    <property type="project" value="InterPro"/>
</dbReference>
<dbReference type="CDD" id="cd05013">
    <property type="entry name" value="SIS_RpiR"/>
    <property type="match status" value="1"/>
</dbReference>
<protein>
    <submittedName>
        <fullName evidence="2">Putative phosphosugar-binding protein</fullName>
    </submittedName>
</protein>
<dbReference type="PANTHER" id="PTHR30390:SF7">
    <property type="entry name" value="PHOSPHOHEPTOSE ISOMERASE"/>
    <property type="match status" value="1"/>
</dbReference>
<sequence>MLAIQYIKQVEQLIEQCKQQVHSIDEGAGLIADAIKQDGVLHVFGCGHSQMYAEEIFYRAGGLVPVNPILESSLSLRPTAPKSTWFERLEGYASLIWEHQETHPGEVVLIASTSGRNAVPVEMALEAKKRGLSVIALTSSLFSLGVKSRHASGKKLLNIADVVLDSKAPKGDAVMELEGLQAKFGPVSSIIGFTLLQALIVETVNKLVQAGLTPPVWVSSNLDEGDAINREYIKAYKKRITCL</sequence>
<gene>
    <name evidence="2" type="ORF">C8P63_12448</name>
</gene>
<accession>A0A2T6BD88</accession>
<keyword evidence="3" id="KW-1185">Reference proteome</keyword>
<dbReference type="PROSITE" id="PS51464">
    <property type="entry name" value="SIS"/>
    <property type="match status" value="1"/>
</dbReference>
<dbReference type="Proteomes" id="UP000244240">
    <property type="component" value="Unassembled WGS sequence"/>
</dbReference>
<dbReference type="EMBL" id="QBKR01000024">
    <property type="protein sequence ID" value="PTX53992.1"/>
    <property type="molecule type" value="Genomic_DNA"/>
</dbReference>
<proteinExistence type="predicted"/>
<comment type="caution">
    <text evidence="2">The sequence shown here is derived from an EMBL/GenBank/DDBJ whole genome shotgun (WGS) entry which is preliminary data.</text>
</comment>
<name>A0A2T6BD88_9BACL</name>
<dbReference type="Pfam" id="PF13580">
    <property type="entry name" value="SIS_2"/>
    <property type="match status" value="1"/>
</dbReference>
<dbReference type="RefSeq" id="WP_108025488.1">
    <property type="nucleotide sequence ID" value="NZ_QBKR01000024.1"/>
</dbReference>
<dbReference type="InterPro" id="IPR046348">
    <property type="entry name" value="SIS_dom_sf"/>
</dbReference>
<dbReference type="AlphaFoldDB" id="A0A2T6BD88"/>
<dbReference type="InterPro" id="IPR035472">
    <property type="entry name" value="RpiR-like_SIS"/>
</dbReference>
<reference evidence="2 3" key="1">
    <citation type="submission" date="2018-04" db="EMBL/GenBank/DDBJ databases">
        <title>Genomic Encyclopedia of Archaeal and Bacterial Type Strains, Phase II (KMG-II): from individual species to whole genera.</title>
        <authorList>
            <person name="Goeker M."/>
        </authorList>
    </citation>
    <scope>NUCLEOTIDE SEQUENCE [LARGE SCALE GENOMIC DNA]</scope>
    <source>
        <strain evidence="2 3">DSM 45787</strain>
    </source>
</reference>
<dbReference type="OrthoDB" id="9805185at2"/>